<comment type="caution">
    <text evidence="1">The sequence shown here is derived from an EMBL/GenBank/DDBJ whole genome shotgun (WGS) entry which is preliminary data.</text>
</comment>
<sequence>MEKEVQRQRSGPVSELYQSPERDILLVFRAEEGRRKSRLVGQGQQNREEHSDRAARLGGERKSNKSYLDALKNGSKNVEHLSIGDQPKVGRKDDQIYDQDSIIGEWRNEESNNNFLKTSVVGRVSSIDHVAAIKKLCAEIWLGSKEEDNSFSSFMEDQSLVLEELGINGSEENTSQSFGSKDDGIRETKWGEESQYVEDEDRLVNGGKRDDLTESGRKGRPEIWGTIRQQTENMNRQSAVIMI</sequence>
<protein>
    <submittedName>
        <fullName evidence="1">Uncharacterized protein</fullName>
    </submittedName>
</protein>
<proteinExistence type="predicted"/>
<evidence type="ECO:0000313" key="1">
    <source>
        <dbReference type="EMBL" id="KAI3685855.1"/>
    </source>
</evidence>
<reference evidence="1 2" key="2">
    <citation type="journal article" date="2022" name="Mol. Ecol. Resour.">
        <title>The genomes of chicory, endive, great burdock and yacon provide insights into Asteraceae paleo-polyploidization history and plant inulin production.</title>
        <authorList>
            <person name="Fan W."/>
            <person name="Wang S."/>
            <person name="Wang H."/>
            <person name="Wang A."/>
            <person name="Jiang F."/>
            <person name="Liu H."/>
            <person name="Zhao H."/>
            <person name="Xu D."/>
            <person name="Zhang Y."/>
        </authorList>
    </citation>
    <scope>NUCLEOTIDE SEQUENCE [LARGE SCALE GENOMIC DNA]</scope>
    <source>
        <strain evidence="2">cv. Niubang</strain>
    </source>
</reference>
<keyword evidence="2" id="KW-1185">Reference proteome</keyword>
<reference evidence="2" key="1">
    <citation type="journal article" date="2022" name="Mol. Ecol. Resour.">
        <title>The genomes of chicory, endive, great burdock and yacon provide insights into Asteraceae palaeo-polyploidization history and plant inulin production.</title>
        <authorList>
            <person name="Fan W."/>
            <person name="Wang S."/>
            <person name="Wang H."/>
            <person name="Wang A."/>
            <person name="Jiang F."/>
            <person name="Liu H."/>
            <person name="Zhao H."/>
            <person name="Xu D."/>
            <person name="Zhang Y."/>
        </authorList>
    </citation>
    <scope>NUCLEOTIDE SEQUENCE [LARGE SCALE GENOMIC DNA]</scope>
    <source>
        <strain evidence="2">cv. Niubang</strain>
    </source>
</reference>
<organism evidence="1 2">
    <name type="scientific">Arctium lappa</name>
    <name type="common">Greater burdock</name>
    <name type="synonym">Lappa major</name>
    <dbReference type="NCBI Taxonomy" id="4217"/>
    <lineage>
        <taxon>Eukaryota</taxon>
        <taxon>Viridiplantae</taxon>
        <taxon>Streptophyta</taxon>
        <taxon>Embryophyta</taxon>
        <taxon>Tracheophyta</taxon>
        <taxon>Spermatophyta</taxon>
        <taxon>Magnoliopsida</taxon>
        <taxon>eudicotyledons</taxon>
        <taxon>Gunneridae</taxon>
        <taxon>Pentapetalae</taxon>
        <taxon>asterids</taxon>
        <taxon>campanulids</taxon>
        <taxon>Asterales</taxon>
        <taxon>Asteraceae</taxon>
        <taxon>Carduoideae</taxon>
        <taxon>Cardueae</taxon>
        <taxon>Arctiinae</taxon>
        <taxon>Arctium</taxon>
    </lineage>
</organism>
<dbReference type="EMBL" id="CM042058">
    <property type="protein sequence ID" value="KAI3685855.1"/>
    <property type="molecule type" value="Genomic_DNA"/>
</dbReference>
<dbReference type="Proteomes" id="UP001055879">
    <property type="component" value="Linkage Group LG12"/>
</dbReference>
<evidence type="ECO:0000313" key="2">
    <source>
        <dbReference type="Proteomes" id="UP001055879"/>
    </source>
</evidence>
<accession>A0ACB8YPB1</accession>
<name>A0ACB8YPB1_ARCLA</name>
<gene>
    <name evidence="1" type="ORF">L6452_35116</name>
</gene>